<dbReference type="GO" id="GO:0016810">
    <property type="term" value="F:hydrolase activity, acting on carbon-nitrogen (but not peptide) bonds"/>
    <property type="evidence" value="ECO:0007669"/>
    <property type="project" value="InterPro"/>
</dbReference>
<feature type="chain" id="PRO_5022108518" evidence="1">
    <location>
        <begin position="22"/>
        <end position="450"/>
    </location>
</feature>
<dbReference type="Gene3D" id="3.20.20.140">
    <property type="entry name" value="Metal-dependent hydrolases"/>
    <property type="match status" value="1"/>
</dbReference>
<proteinExistence type="predicted"/>
<protein>
    <submittedName>
        <fullName evidence="3">Amidohydrolase family protein</fullName>
    </submittedName>
</protein>
<dbReference type="InterPro" id="IPR032466">
    <property type="entry name" value="Metal_Hydrolase"/>
</dbReference>
<evidence type="ECO:0000313" key="4">
    <source>
        <dbReference type="Proteomes" id="UP000320359"/>
    </source>
</evidence>
<reference evidence="3 4" key="1">
    <citation type="submission" date="2019-07" db="EMBL/GenBank/DDBJ databases">
        <authorList>
            <person name="Yang M."/>
            <person name="Zhao D."/>
            <person name="Xiang H."/>
        </authorList>
    </citation>
    <scope>NUCLEOTIDE SEQUENCE [LARGE SCALE GENOMIC DNA]</scope>
    <source>
        <strain evidence="3 4">IM1326</strain>
    </source>
</reference>
<comment type="caution">
    <text evidence="3">The sequence shown here is derived from an EMBL/GenBank/DDBJ whole genome shotgun (WGS) entry which is preliminary data.</text>
</comment>
<dbReference type="RefSeq" id="WP_143235785.1">
    <property type="nucleotide sequence ID" value="NZ_VJWL01000002.1"/>
</dbReference>
<dbReference type="Proteomes" id="UP000320359">
    <property type="component" value="Unassembled WGS sequence"/>
</dbReference>
<feature type="domain" description="Amidohydrolase-related" evidence="2">
    <location>
        <begin position="83"/>
        <end position="426"/>
    </location>
</feature>
<keyword evidence="3" id="KW-0378">Hydrolase</keyword>
<dbReference type="Gene3D" id="2.30.40.10">
    <property type="entry name" value="Urease, subunit C, domain 1"/>
    <property type="match status" value="1"/>
</dbReference>
<dbReference type="SUPFAM" id="SSF51556">
    <property type="entry name" value="Metallo-dependent hydrolases"/>
    <property type="match status" value="1"/>
</dbReference>
<dbReference type="EMBL" id="VJWL01000002">
    <property type="protein sequence ID" value="TRW48799.1"/>
    <property type="molecule type" value="Genomic_DNA"/>
</dbReference>
<evidence type="ECO:0000256" key="1">
    <source>
        <dbReference type="SAM" id="SignalP"/>
    </source>
</evidence>
<dbReference type="AlphaFoldDB" id="A0A552X1N9"/>
<dbReference type="OrthoDB" id="6190564at2"/>
<name>A0A552X1N9_9GAMM</name>
<keyword evidence="4" id="KW-1185">Reference proteome</keyword>
<dbReference type="PANTHER" id="PTHR43135">
    <property type="entry name" value="ALPHA-D-RIBOSE 1-METHYLPHOSPHONATE 5-TRIPHOSPHATE DIPHOSPHATASE"/>
    <property type="match status" value="1"/>
</dbReference>
<feature type="signal peptide" evidence="1">
    <location>
        <begin position="1"/>
        <end position="21"/>
    </location>
</feature>
<gene>
    <name evidence="3" type="ORF">FM042_07385</name>
</gene>
<accession>A0A552X1N9</accession>
<keyword evidence="1" id="KW-0732">Signal</keyword>
<dbReference type="SUPFAM" id="SSF51338">
    <property type="entry name" value="Composite domain of metallo-dependent hydrolases"/>
    <property type="match status" value="1"/>
</dbReference>
<dbReference type="Pfam" id="PF01979">
    <property type="entry name" value="Amidohydro_1"/>
    <property type="match status" value="1"/>
</dbReference>
<organism evidence="3 4">
    <name type="scientific">Aliidiomarina halalkaliphila</name>
    <dbReference type="NCBI Taxonomy" id="2593535"/>
    <lineage>
        <taxon>Bacteria</taxon>
        <taxon>Pseudomonadati</taxon>
        <taxon>Pseudomonadota</taxon>
        <taxon>Gammaproteobacteria</taxon>
        <taxon>Alteromonadales</taxon>
        <taxon>Idiomarinaceae</taxon>
        <taxon>Aliidiomarina</taxon>
    </lineage>
</organism>
<evidence type="ECO:0000259" key="2">
    <source>
        <dbReference type="Pfam" id="PF01979"/>
    </source>
</evidence>
<sequence length="450" mass="50116">MTILRIGMVIAALAVFSNASAQTESEWTVFENVNLLTMAERSDRPIRRNQTVFVQGDRIAAVAPAGILSIPQGARRIDGTGKYLLPGLAEMHGHVPPLQSFQGVPDRYLDDALFLYIAGGVTTVRGMLGHPHQLQLKQDIADGTRVGPTLYLAGPSFNGNTVTSPLQARERVREHKQEGWDLLKIHPGLTLRNYEALAEEARTLGIDFAGHVPEDVGIRHAIILGSRTIDHLDGYMAEVNGFEAEVSDDALRELAQFTRAHQVGVVPTMALWETIIGAADKDALLSFEELKYVPTQVRQGWKNFLAEPRSQYYTGDTARIHAENRRRLLAIMHEEGVEILLGTDAPQLFSVPGLSMRREIPHMLAAGMSPYDVIYSGTVAVGRYFQEEDNFGQVIPDQRADLLLVSDNPLTNIETLYTPEWVMVRGELWSRAQIDEKLAEIERAYQEEQE</sequence>
<dbReference type="InterPro" id="IPR006680">
    <property type="entry name" value="Amidohydro-rel"/>
</dbReference>
<evidence type="ECO:0000313" key="3">
    <source>
        <dbReference type="EMBL" id="TRW48799.1"/>
    </source>
</evidence>
<dbReference type="InterPro" id="IPR011059">
    <property type="entry name" value="Metal-dep_hydrolase_composite"/>
</dbReference>
<dbReference type="PANTHER" id="PTHR43135:SF3">
    <property type="entry name" value="ALPHA-D-RIBOSE 1-METHYLPHOSPHONATE 5-TRIPHOSPHATE DIPHOSPHATASE"/>
    <property type="match status" value="1"/>
</dbReference>
<dbReference type="InterPro" id="IPR051781">
    <property type="entry name" value="Metallo-dep_Hydrolase"/>
</dbReference>